<evidence type="ECO:0000256" key="1">
    <source>
        <dbReference type="SAM" id="Phobius"/>
    </source>
</evidence>
<keyword evidence="1" id="KW-0472">Membrane</keyword>
<protein>
    <submittedName>
        <fullName evidence="2">Uncharacterized protein</fullName>
    </submittedName>
</protein>
<reference evidence="2" key="2">
    <citation type="journal article" date="2022" name="Res Sq">
        <title>Comparative Genomics Reveals Insights into the Divergent Evolution of Astigmatic Mites and Household Pest Adaptations.</title>
        <authorList>
            <person name="Xiong Q."/>
            <person name="Wan A.T.-Y."/>
            <person name="Liu X.-Y."/>
            <person name="Fung C.S.-H."/>
            <person name="Xiao X."/>
            <person name="Malainual N."/>
            <person name="Hou J."/>
            <person name="Wang L."/>
            <person name="Wang M."/>
            <person name="Yang K."/>
            <person name="Cui Y."/>
            <person name="Leung E."/>
            <person name="Nong W."/>
            <person name="Shin S.-K."/>
            <person name="Au S."/>
            <person name="Jeong K.Y."/>
            <person name="Chew F.T."/>
            <person name="Hui J."/>
            <person name="Leung T.F."/>
            <person name="Tungtrongchitr A."/>
            <person name="Zhong N."/>
            <person name="Liu Z."/>
            <person name="Tsui S."/>
        </authorList>
    </citation>
    <scope>NUCLEOTIDE SEQUENCE</scope>
    <source>
        <strain evidence="2">Derf</strain>
        <tissue evidence="2">Whole organism</tissue>
    </source>
</reference>
<comment type="caution">
    <text evidence="2">The sequence shown here is derived from an EMBL/GenBank/DDBJ whole genome shotgun (WGS) entry which is preliminary data.</text>
</comment>
<dbReference type="EMBL" id="ASGP02000008">
    <property type="protein sequence ID" value="KAH9494262.1"/>
    <property type="molecule type" value="Genomic_DNA"/>
</dbReference>
<feature type="transmembrane region" description="Helical" evidence="1">
    <location>
        <begin position="12"/>
        <end position="29"/>
    </location>
</feature>
<dbReference type="Proteomes" id="UP000790347">
    <property type="component" value="Unassembled WGS sequence"/>
</dbReference>
<dbReference type="AlphaFoldDB" id="A0A922L1S1"/>
<keyword evidence="3" id="KW-1185">Reference proteome</keyword>
<keyword evidence="1" id="KW-1133">Transmembrane helix</keyword>
<accession>A0A922L1S1</accession>
<reference evidence="2" key="1">
    <citation type="submission" date="2013-05" db="EMBL/GenBank/DDBJ databases">
        <authorList>
            <person name="Yim A.K.Y."/>
            <person name="Chan T.F."/>
            <person name="Ji K.M."/>
            <person name="Liu X.Y."/>
            <person name="Zhou J.W."/>
            <person name="Li R.Q."/>
            <person name="Yang K.Y."/>
            <person name="Li J."/>
            <person name="Li M."/>
            <person name="Law P.T.W."/>
            <person name="Wu Y.L."/>
            <person name="Cai Z.L."/>
            <person name="Qin H."/>
            <person name="Bao Y."/>
            <person name="Leung R.K.K."/>
            <person name="Ng P.K.S."/>
            <person name="Zou J."/>
            <person name="Zhong X.J."/>
            <person name="Ran P.X."/>
            <person name="Zhong N.S."/>
            <person name="Liu Z.G."/>
            <person name="Tsui S.K.W."/>
        </authorList>
    </citation>
    <scope>NUCLEOTIDE SEQUENCE</scope>
    <source>
        <strain evidence="2">Derf</strain>
        <tissue evidence="2">Whole organism</tissue>
    </source>
</reference>
<evidence type="ECO:0000313" key="2">
    <source>
        <dbReference type="EMBL" id="KAH9494262.1"/>
    </source>
</evidence>
<sequence>MMRKNDKDTEIVIIIIIFFWGDTLKINIYCSFNDNDNLIYNNIHTNTLQNIVKYCVIKKKFVINILKNDNNNNKKRGERKLFKKFSIHN</sequence>
<proteinExistence type="predicted"/>
<gene>
    <name evidence="2" type="ORF">DERF_014957</name>
</gene>
<name>A0A922L1S1_DERFA</name>
<evidence type="ECO:0000313" key="3">
    <source>
        <dbReference type="Proteomes" id="UP000790347"/>
    </source>
</evidence>
<organism evidence="2 3">
    <name type="scientific">Dermatophagoides farinae</name>
    <name type="common">American house dust mite</name>
    <dbReference type="NCBI Taxonomy" id="6954"/>
    <lineage>
        <taxon>Eukaryota</taxon>
        <taxon>Metazoa</taxon>
        <taxon>Ecdysozoa</taxon>
        <taxon>Arthropoda</taxon>
        <taxon>Chelicerata</taxon>
        <taxon>Arachnida</taxon>
        <taxon>Acari</taxon>
        <taxon>Acariformes</taxon>
        <taxon>Sarcoptiformes</taxon>
        <taxon>Astigmata</taxon>
        <taxon>Psoroptidia</taxon>
        <taxon>Analgoidea</taxon>
        <taxon>Pyroglyphidae</taxon>
        <taxon>Dermatophagoidinae</taxon>
        <taxon>Dermatophagoides</taxon>
    </lineage>
</organism>
<keyword evidence="1" id="KW-0812">Transmembrane</keyword>